<protein>
    <submittedName>
        <fullName evidence="1">Uncharacterized protein</fullName>
    </submittedName>
</protein>
<dbReference type="Proteomes" id="UP001497522">
    <property type="component" value="Chromosome 2"/>
</dbReference>
<dbReference type="EMBL" id="OZ023703">
    <property type="protein sequence ID" value="CAK9871768.1"/>
    <property type="molecule type" value="Genomic_DNA"/>
</dbReference>
<evidence type="ECO:0000313" key="2">
    <source>
        <dbReference type="Proteomes" id="UP001497522"/>
    </source>
</evidence>
<evidence type="ECO:0000313" key="1">
    <source>
        <dbReference type="EMBL" id="CAK9871768.1"/>
    </source>
</evidence>
<keyword evidence="2" id="KW-1185">Reference proteome</keyword>
<accession>A0ABP1B949</accession>
<organism evidence="1 2">
    <name type="scientific">Sphagnum jensenii</name>
    <dbReference type="NCBI Taxonomy" id="128206"/>
    <lineage>
        <taxon>Eukaryota</taxon>
        <taxon>Viridiplantae</taxon>
        <taxon>Streptophyta</taxon>
        <taxon>Embryophyta</taxon>
        <taxon>Bryophyta</taxon>
        <taxon>Sphagnophytina</taxon>
        <taxon>Sphagnopsida</taxon>
        <taxon>Sphagnales</taxon>
        <taxon>Sphagnaceae</taxon>
        <taxon>Sphagnum</taxon>
    </lineage>
</organism>
<name>A0ABP1B949_9BRYO</name>
<proteinExistence type="predicted"/>
<reference evidence="1 2" key="1">
    <citation type="submission" date="2024-03" db="EMBL/GenBank/DDBJ databases">
        <authorList>
            <consortium name="ELIXIR-Norway"/>
            <consortium name="Elixir Norway"/>
        </authorList>
    </citation>
    <scope>NUCLEOTIDE SEQUENCE [LARGE SCALE GENOMIC DNA]</scope>
</reference>
<sequence>MTYGMGGWIVCNFRVAGNGHIMNFLWDIIHLWNCMELLKPLSLLNIVGELQIFPEQREIQSGHTKFMPTLRDGYNAFFDSNRERSCLVEVPQGVPCRISPFFVENLKKTTEANCIDLCCESILLALELM</sequence>
<gene>
    <name evidence="1" type="ORF">CSSPJE1EN2_LOCUS14381</name>
</gene>